<dbReference type="EMBL" id="JBHSWA010000001">
    <property type="protein sequence ID" value="MFC6641517.1"/>
    <property type="molecule type" value="Genomic_DNA"/>
</dbReference>
<keyword evidence="2" id="KW-1185">Reference proteome</keyword>
<proteinExistence type="predicted"/>
<protein>
    <submittedName>
        <fullName evidence="1">YdeI/OmpD-associated family protein</fullName>
    </submittedName>
</protein>
<evidence type="ECO:0000313" key="2">
    <source>
        <dbReference type="Proteomes" id="UP001596403"/>
    </source>
</evidence>
<dbReference type="Proteomes" id="UP001596403">
    <property type="component" value="Unassembled WGS sequence"/>
</dbReference>
<gene>
    <name evidence="1" type="ORF">ACFQAU_07000</name>
</gene>
<reference evidence="2" key="1">
    <citation type="journal article" date="2019" name="Int. J. Syst. Evol. Microbiol.">
        <title>The Global Catalogue of Microorganisms (GCM) 10K type strain sequencing project: providing services to taxonomists for standard genome sequencing and annotation.</title>
        <authorList>
            <consortium name="The Broad Institute Genomics Platform"/>
            <consortium name="The Broad Institute Genome Sequencing Center for Infectious Disease"/>
            <person name="Wu L."/>
            <person name="Ma J."/>
        </authorList>
    </citation>
    <scope>NUCLEOTIDE SEQUENCE [LARGE SCALE GENOMIC DNA]</scope>
    <source>
        <strain evidence="2">NBRC 111368</strain>
    </source>
</reference>
<name>A0ABW1YWI6_9RHOB</name>
<comment type="caution">
    <text evidence="1">The sequence shown here is derived from an EMBL/GenBank/DDBJ whole genome shotgun (WGS) entry which is preliminary data.</text>
</comment>
<accession>A0ABW1YWI6</accession>
<evidence type="ECO:0000313" key="1">
    <source>
        <dbReference type="EMBL" id="MFC6641517.1"/>
    </source>
</evidence>
<sequence>MEHIDLPEDLAQALEETGAQAGWNGYSDELRADALAWIDAARTTTARSKRVDDVARFAGKGLPRHRFSRVK</sequence>
<dbReference type="RefSeq" id="WP_386281380.1">
    <property type="nucleotide sequence ID" value="NZ_JBHSWA010000001.1"/>
</dbReference>
<dbReference type="Pfam" id="PF13376">
    <property type="entry name" value="OmdA"/>
    <property type="match status" value="1"/>
</dbReference>
<organism evidence="1 2">
    <name type="scientific">Sulfitobacter profundi</name>
    <dbReference type="NCBI Taxonomy" id="2679961"/>
    <lineage>
        <taxon>Bacteria</taxon>
        <taxon>Pseudomonadati</taxon>
        <taxon>Pseudomonadota</taxon>
        <taxon>Alphaproteobacteria</taxon>
        <taxon>Rhodobacterales</taxon>
        <taxon>Roseobacteraceae</taxon>
        <taxon>Sulfitobacter</taxon>
    </lineage>
</organism>